<dbReference type="SMART" id="SM00382">
    <property type="entry name" value="AAA"/>
    <property type="match status" value="1"/>
</dbReference>
<evidence type="ECO:0000256" key="1">
    <source>
        <dbReference type="ARBA" id="ARBA00008059"/>
    </source>
</evidence>
<evidence type="ECO:0000313" key="6">
    <source>
        <dbReference type="Proteomes" id="UP000002382"/>
    </source>
</evidence>
<proteinExistence type="inferred from homology"/>
<dbReference type="InterPro" id="IPR003593">
    <property type="entry name" value="AAA+_ATPase"/>
</dbReference>
<accession>C5CHH1</accession>
<dbReference type="GO" id="GO:0005524">
    <property type="term" value="F:ATP binding"/>
    <property type="evidence" value="ECO:0007669"/>
    <property type="project" value="UniProtKB-KW"/>
</dbReference>
<dbReference type="eggNOG" id="COG1484">
    <property type="taxonomic scope" value="Bacteria"/>
</dbReference>
<dbReference type="Proteomes" id="UP000002382">
    <property type="component" value="Chromosome"/>
</dbReference>
<dbReference type="InterPro" id="IPR028350">
    <property type="entry name" value="DNAC/IstB-like"/>
</dbReference>
<evidence type="ECO:0000256" key="3">
    <source>
        <dbReference type="ARBA" id="ARBA00022840"/>
    </source>
</evidence>
<dbReference type="CDD" id="cd00009">
    <property type="entry name" value="AAA"/>
    <property type="match status" value="1"/>
</dbReference>
<dbReference type="GO" id="GO:0006260">
    <property type="term" value="P:DNA replication"/>
    <property type="evidence" value="ECO:0007669"/>
    <property type="project" value="TreeGrafter"/>
</dbReference>
<dbReference type="InterPro" id="IPR047661">
    <property type="entry name" value="IstB"/>
</dbReference>
<keyword evidence="3 5" id="KW-0067">ATP-binding</keyword>
<dbReference type="KEGG" id="kol:Kole_1019"/>
<dbReference type="PANTHER" id="PTHR30050">
    <property type="entry name" value="CHROMOSOMAL REPLICATION INITIATOR PROTEIN DNAA"/>
    <property type="match status" value="1"/>
</dbReference>
<dbReference type="Gene3D" id="3.40.50.300">
    <property type="entry name" value="P-loop containing nucleotide triphosphate hydrolases"/>
    <property type="match status" value="1"/>
</dbReference>
<reference evidence="5 6" key="2">
    <citation type="journal article" date="2011" name="J. Bacteriol.">
        <title>Genome Sequence of Kosmotoga olearia Strain TBF 19.5.1, a Thermophilic Bacterium with a Wide Growth Temperature Range, Isolated from the Troll B Oil Platform in the North Sea.</title>
        <authorList>
            <person name="Swithers K.S."/>
            <person name="Dipippo J.L."/>
            <person name="Bruce D.C."/>
            <person name="Detter C."/>
            <person name="Tapia R."/>
            <person name="Han S."/>
            <person name="Goodwin L.A."/>
            <person name="Han J."/>
            <person name="Woyke T."/>
            <person name="Pitluck S."/>
            <person name="Pennacchio L."/>
            <person name="Nolan M."/>
            <person name="Mikhailova N."/>
            <person name="Land M.L."/>
            <person name="Nesbo C.L."/>
            <person name="Gogarten J.P."/>
            <person name="Noll K.M."/>
        </authorList>
    </citation>
    <scope>NUCLEOTIDE SEQUENCE [LARGE SCALE GENOMIC DNA]</scope>
    <source>
        <strain evidence="6">ATCC BAA-1733 / DSM 21960 / TBF 19.5.1</strain>
    </source>
</reference>
<sequence>MRLCKRLKTPGIFNSYERITRQAQQEGMSYIEFLLEILESEVQSRESRNIVKKIKRAGFPTPKRFEELNEAALPEDARKHLKELKSLKFLSENRNLILLGNSGTGKTHLATAIGIKACEEGYNVLFKTAAGLINELKEAKDEKQLVRYAKQFKKLDLVIIDELGYISFDIEGAELLFQYLAMRYETKSTLITTNLVFSEWIKIFHDKALTMALLDRITHNALILNMSGRSYRRRDILEDT</sequence>
<dbReference type="NCBIfam" id="NF038214">
    <property type="entry name" value="IS21_help_AAA"/>
    <property type="match status" value="1"/>
</dbReference>
<keyword evidence="2" id="KW-0547">Nucleotide-binding</keyword>
<dbReference type="HOGENOM" id="CLU_062999_1_1_0"/>
<dbReference type="AlphaFoldDB" id="C5CHH1"/>
<dbReference type="RefSeq" id="WP_015868387.1">
    <property type="nucleotide sequence ID" value="NC_012785.1"/>
</dbReference>
<evidence type="ECO:0000256" key="2">
    <source>
        <dbReference type="ARBA" id="ARBA00022741"/>
    </source>
</evidence>
<gene>
    <name evidence="5" type="ordered locus">Kole_1019</name>
</gene>
<name>C5CHH1_KOSOT</name>
<comment type="similarity">
    <text evidence="1">Belongs to the IS21/IS1162 putative ATP-binding protein family.</text>
</comment>
<organism evidence="5 6">
    <name type="scientific">Kosmotoga olearia (strain ATCC BAA-1733 / DSM 21960 / TBF 19.5.1)</name>
    <dbReference type="NCBI Taxonomy" id="521045"/>
    <lineage>
        <taxon>Bacteria</taxon>
        <taxon>Thermotogati</taxon>
        <taxon>Thermotogota</taxon>
        <taxon>Thermotogae</taxon>
        <taxon>Kosmotogales</taxon>
        <taxon>Kosmotogaceae</taxon>
        <taxon>Kosmotoga</taxon>
    </lineage>
</organism>
<dbReference type="OrthoDB" id="9776217at2"/>
<reference evidence="5 6" key="1">
    <citation type="submission" date="2009-06" db="EMBL/GenBank/DDBJ databases">
        <title>Complete sequence of Thermotogales bacterium TBF 19.5.1.</title>
        <authorList>
            <consortium name="US DOE Joint Genome Institute"/>
            <person name="Lucas S."/>
            <person name="Copeland A."/>
            <person name="Lapidus A."/>
            <person name="Glavina del Rio T."/>
            <person name="Tice H."/>
            <person name="Bruce D."/>
            <person name="Goodwin L."/>
            <person name="Pitluck S."/>
            <person name="Chertkov O."/>
            <person name="Brettin T."/>
            <person name="Detter J.C."/>
            <person name="Han C."/>
            <person name="Schmutz J."/>
            <person name="Larimer F."/>
            <person name="Land M."/>
            <person name="Hauser L."/>
            <person name="Kyrpides N."/>
            <person name="Ovchinnikova G."/>
            <person name="Noll K."/>
        </authorList>
    </citation>
    <scope>NUCLEOTIDE SEQUENCE [LARGE SCALE GENOMIC DNA]</scope>
    <source>
        <strain evidence="6">ATCC BAA-1733 / DSM 21960 / TBF 19.5.1</strain>
    </source>
</reference>
<dbReference type="STRING" id="521045.Kole_1019"/>
<evidence type="ECO:0000313" key="5">
    <source>
        <dbReference type="EMBL" id="ACR79726.1"/>
    </source>
</evidence>
<dbReference type="InterPro" id="IPR002611">
    <property type="entry name" value="IstB_ATP-bd"/>
</dbReference>
<evidence type="ECO:0000259" key="4">
    <source>
        <dbReference type="SMART" id="SM00382"/>
    </source>
</evidence>
<dbReference type="PANTHER" id="PTHR30050:SF4">
    <property type="entry name" value="ATP-BINDING PROTEIN RV3427C IN INSERTION SEQUENCE-RELATED"/>
    <property type="match status" value="1"/>
</dbReference>
<dbReference type="SUPFAM" id="SSF52540">
    <property type="entry name" value="P-loop containing nucleoside triphosphate hydrolases"/>
    <property type="match status" value="1"/>
</dbReference>
<keyword evidence="6" id="KW-1185">Reference proteome</keyword>
<dbReference type="Pfam" id="PF01695">
    <property type="entry name" value="IstB_IS21"/>
    <property type="match status" value="1"/>
</dbReference>
<dbReference type="EMBL" id="CP001634">
    <property type="protein sequence ID" value="ACR79726.1"/>
    <property type="molecule type" value="Genomic_DNA"/>
</dbReference>
<dbReference type="PIRSF" id="PIRSF003073">
    <property type="entry name" value="DNAC_TnpB_IstB"/>
    <property type="match status" value="1"/>
</dbReference>
<feature type="domain" description="AAA+ ATPase" evidence="4">
    <location>
        <begin position="92"/>
        <end position="224"/>
    </location>
</feature>
<protein>
    <submittedName>
        <fullName evidence="5">IstB domain protein ATP-binding protein</fullName>
    </submittedName>
</protein>
<dbReference type="InterPro" id="IPR027417">
    <property type="entry name" value="P-loop_NTPase"/>
</dbReference>